<evidence type="ECO:0000256" key="1">
    <source>
        <dbReference type="ARBA" id="ARBA00005369"/>
    </source>
</evidence>
<dbReference type="Gene3D" id="3.40.50.150">
    <property type="entry name" value="Vaccinia Virus protein VP39"/>
    <property type="match status" value="1"/>
</dbReference>
<evidence type="ECO:0000313" key="4">
    <source>
        <dbReference type="EMBL" id="AGA64962.1"/>
    </source>
</evidence>
<dbReference type="STRING" id="1215343.B488_09700"/>
<sequence length="223" mass="24729">MITYEAARVQMVNTQLRTSDVTSYPILSAFLEIPREAFVPQELKQFAYFDEHLQIKPSSHTSPARYLMAPMPIAKLLQLAKVDKKSKVLEIGAASGYVTALLSQLASSVVALESDSYLFKSASETLSSLGYRNVTIINAPLEAGYQPSSPYDVIFLNGSVETIPLALIEQLNENGRLIAVKGYDQAAKSWVYIKRFGKVSSYPSFNVNLKPLPGFCKDDEFIF</sequence>
<dbReference type="Pfam" id="PF01135">
    <property type="entry name" value="PCMT"/>
    <property type="match status" value="1"/>
</dbReference>
<keyword evidence="4" id="KW-0489">Methyltransferase</keyword>
<dbReference type="SMR" id="L0EVH6"/>
<dbReference type="PANTHER" id="PTHR11579">
    <property type="entry name" value="PROTEIN-L-ISOASPARTATE O-METHYLTRANSFERASE"/>
    <property type="match status" value="1"/>
</dbReference>
<keyword evidence="5" id="KW-1185">Reference proteome</keyword>
<dbReference type="InterPro" id="IPR000682">
    <property type="entry name" value="PCMT"/>
</dbReference>
<dbReference type="GO" id="GO:0004719">
    <property type="term" value="F:protein-L-isoaspartate (D-aspartate) O-methyltransferase activity"/>
    <property type="evidence" value="ECO:0007669"/>
    <property type="project" value="InterPro"/>
</dbReference>
<organism evidence="4 5">
    <name type="scientific">Liberibacter crescens (strain BT-1)</name>
    <dbReference type="NCBI Taxonomy" id="1215343"/>
    <lineage>
        <taxon>Bacteria</taxon>
        <taxon>Pseudomonadati</taxon>
        <taxon>Pseudomonadota</taxon>
        <taxon>Alphaproteobacteria</taxon>
        <taxon>Hyphomicrobiales</taxon>
        <taxon>Rhizobiaceae</taxon>
        <taxon>Liberibacter</taxon>
    </lineage>
</organism>
<evidence type="ECO:0000256" key="3">
    <source>
        <dbReference type="ARBA" id="ARBA00030757"/>
    </source>
</evidence>
<dbReference type="PATRIC" id="fig|1215343.11.peg.998"/>
<dbReference type="GO" id="GO:0032259">
    <property type="term" value="P:methylation"/>
    <property type="evidence" value="ECO:0007669"/>
    <property type="project" value="UniProtKB-KW"/>
</dbReference>
<dbReference type="EMBL" id="CP003789">
    <property type="protein sequence ID" value="AGA64962.1"/>
    <property type="molecule type" value="Genomic_DNA"/>
</dbReference>
<dbReference type="InterPro" id="IPR029063">
    <property type="entry name" value="SAM-dependent_MTases_sf"/>
</dbReference>
<evidence type="ECO:0000313" key="5">
    <source>
        <dbReference type="Proteomes" id="UP000010799"/>
    </source>
</evidence>
<proteinExistence type="inferred from homology"/>
<dbReference type="Proteomes" id="UP000010799">
    <property type="component" value="Chromosome"/>
</dbReference>
<keyword evidence="4" id="KW-0808">Transferase</keyword>
<dbReference type="KEGG" id="lcc:B488_09700"/>
<dbReference type="HOGENOM" id="CLU_055432_2_1_5"/>
<dbReference type="PANTHER" id="PTHR11579:SF18">
    <property type="entry name" value="PROTEIN-L-ISOASPARTATE O-METHYLTRANSFERASE"/>
    <property type="match status" value="1"/>
</dbReference>
<dbReference type="eggNOG" id="COG2518">
    <property type="taxonomic scope" value="Bacteria"/>
</dbReference>
<dbReference type="CDD" id="cd02440">
    <property type="entry name" value="AdoMet_MTases"/>
    <property type="match status" value="1"/>
</dbReference>
<dbReference type="RefSeq" id="WP_015273387.1">
    <property type="nucleotide sequence ID" value="NC_019907.1"/>
</dbReference>
<dbReference type="GO" id="GO:0005737">
    <property type="term" value="C:cytoplasm"/>
    <property type="evidence" value="ECO:0007669"/>
    <property type="project" value="TreeGrafter"/>
</dbReference>
<reference evidence="4 5" key="1">
    <citation type="journal article" date="2012" name="Stand. Genomic Sci.">
        <title>Complete genome sequence of Liberibacter crescens BT-1.</title>
        <authorList>
            <person name="Leonard M.T."/>
            <person name="Fagen J.R."/>
            <person name="Davis-Richardson A.G."/>
            <person name="Davis M.J."/>
            <person name="Triplett E.W."/>
        </authorList>
    </citation>
    <scope>NUCLEOTIDE SEQUENCE [LARGE SCALE GENOMIC DNA]</scope>
    <source>
        <strain evidence="4 5">BT-1</strain>
    </source>
</reference>
<accession>L0EVH6</accession>
<gene>
    <name evidence="4" type="ordered locus">B488_09700</name>
</gene>
<comment type="similarity">
    <text evidence="1">Belongs to the methyltransferase superfamily. L-isoaspartyl/D-aspartyl protein methyltransferase family.</text>
</comment>
<protein>
    <recommendedName>
        <fullName evidence="2">Protein-L-isoaspartate O-methyltransferase</fullName>
    </recommendedName>
    <alternativeName>
        <fullName evidence="3">Protein L-isoaspartyl methyltransferase</fullName>
    </alternativeName>
</protein>
<name>L0EVH6_LIBCB</name>
<dbReference type="SUPFAM" id="SSF53335">
    <property type="entry name" value="S-adenosyl-L-methionine-dependent methyltransferases"/>
    <property type="match status" value="1"/>
</dbReference>
<evidence type="ECO:0000256" key="2">
    <source>
        <dbReference type="ARBA" id="ARBA00013346"/>
    </source>
</evidence>
<dbReference type="AlphaFoldDB" id="L0EVH6"/>